<feature type="transmembrane region" description="Helical" evidence="1">
    <location>
        <begin position="137"/>
        <end position="158"/>
    </location>
</feature>
<accession>A0A495J7Q7</accession>
<protein>
    <submittedName>
        <fullName evidence="2">Uncharacterized protein</fullName>
    </submittedName>
</protein>
<keyword evidence="1" id="KW-0472">Membrane</keyword>
<evidence type="ECO:0000313" key="2">
    <source>
        <dbReference type="EMBL" id="RKR84917.1"/>
    </source>
</evidence>
<comment type="caution">
    <text evidence="2">The sequence shown here is derived from an EMBL/GenBank/DDBJ whole genome shotgun (WGS) entry which is preliminary data.</text>
</comment>
<dbReference type="AlphaFoldDB" id="A0A495J7Q7"/>
<organism evidence="2 3">
    <name type="scientific">Mucilaginibacter gracilis</name>
    <dbReference type="NCBI Taxonomy" id="423350"/>
    <lineage>
        <taxon>Bacteria</taxon>
        <taxon>Pseudomonadati</taxon>
        <taxon>Bacteroidota</taxon>
        <taxon>Sphingobacteriia</taxon>
        <taxon>Sphingobacteriales</taxon>
        <taxon>Sphingobacteriaceae</taxon>
        <taxon>Mucilaginibacter</taxon>
    </lineage>
</organism>
<evidence type="ECO:0000256" key="1">
    <source>
        <dbReference type="SAM" id="Phobius"/>
    </source>
</evidence>
<dbReference type="EMBL" id="RBKU01000001">
    <property type="protein sequence ID" value="RKR84917.1"/>
    <property type="molecule type" value="Genomic_DNA"/>
</dbReference>
<keyword evidence="3" id="KW-1185">Reference proteome</keyword>
<dbReference type="Proteomes" id="UP000268007">
    <property type="component" value="Unassembled WGS sequence"/>
</dbReference>
<evidence type="ECO:0000313" key="3">
    <source>
        <dbReference type="Proteomes" id="UP000268007"/>
    </source>
</evidence>
<keyword evidence="1" id="KW-0812">Transmembrane</keyword>
<sequence>MLTGCQTRKTATTKTDVSTVVHTVSTSKKDVLSIDTGKTHSELKIAKNTRDSDEIDIVPDSGAVQKIQITAGSTFAYTGIAKSIVFKKTGSSQLSLAQAAQSNMARITHVTQADSTLKNETSKQISKNKTTQTKPSISWLAALLVGIAVVGIIGYFVFKRTVG</sequence>
<keyword evidence="1" id="KW-1133">Transmembrane helix</keyword>
<name>A0A495J7Q7_9SPHI</name>
<gene>
    <name evidence="2" type="ORF">BDD43_5170</name>
</gene>
<proteinExistence type="predicted"/>
<reference evidence="2 3" key="1">
    <citation type="submission" date="2018-10" db="EMBL/GenBank/DDBJ databases">
        <title>Genomic Encyclopedia of Archaeal and Bacterial Type Strains, Phase II (KMG-II): from individual species to whole genera.</title>
        <authorList>
            <person name="Goeker M."/>
        </authorList>
    </citation>
    <scope>NUCLEOTIDE SEQUENCE [LARGE SCALE GENOMIC DNA]</scope>
    <source>
        <strain evidence="2 3">DSM 18602</strain>
    </source>
</reference>
<dbReference type="RefSeq" id="WP_121200886.1">
    <property type="nucleotide sequence ID" value="NZ_RBKU01000001.1"/>
</dbReference>